<evidence type="ECO:0000256" key="1">
    <source>
        <dbReference type="SAM" id="MobiDB-lite"/>
    </source>
</evidence>
<feature type="compositionally biased region" description="Low complexity" evidence="1">
    <location>
        <begin position="76"/>
        <end position="98"/>
    </location>
</feature>
<reference evidence="2" key="1">
    <citation type="journal article" date="2019" name="bioRxiv">
        <title>The Genome of the Zebra Mussel, Dreissena polymorpha: A Resource for Invasive Species Research.</title>
        <authorList>
            <person name="McCartney M.A."/>
            <person name="Auch B."/>
            <person name="Kono T."/>
            <person name="Mallez S."/>
            <person name="Zhang Y."/>
            <person name="Obille A."/>
            <person name="Becker A."/>
            <person name="Abrahante J.E."/>
            <person name="Garbe J."/>
            <person name="Badalamenti J.P."/>
            <person name="Herman A."/>
            <person name="Mangelson H."/>
            <person name="Liachko I."/>
            <person name="Sullivan S."/>
            <person name="Sone E.D."/>
            <person name="Koren S."/>
            <person name="Silverstein K.A.T."/>
            <person name="Beckman K.B."/>
            <person name="Gohl D.M."/>
        </authorList>
    </citation>
    <scope>NUCLEOTIDE SEQUENCE</scope>
    <source>
        <strain evidence="2">Duluth1</strain>
        <tissue evidence="2">Whole animal</tissue>
    </source>
</reference>
<dbReference type="Gene3D" id="1.10.533.10">
    <property type="entry name" value="Death Domain, Fas"/>
    <property type="match status" value="1"/>
</dbReference>
<accession>A0A9D4CHB1</accession>
<dbReference type="AlphaFoldDB" id="A0A9D4CHB1"/>
<reference evidence="2" key="2">
    <citation type="submission" date="2020-11" db="EMBL/GenBank/DDBJ databases">
        <authorList>
            <person name="McCartney M.A."/>
            <person name="Auch B."/>
            <person name="Kono T."/>
            <person name="Mallez S."/>
            <person name="Becker A."/>
            <person name="Gohl D.M."/>
            <person name="Silverstein K.A.T."/>
            <person name="Koren S."/>
            <person name="Bechman K.B."/>
            <person name="Herman A."/>
            <person name="Abrahante J.E."/>
            <person name="Garbe J."/>
        </authorList>
    </citation>
    <scope>NUCLEOTIDE SEQUENCE</scope>
    <source>
        <strain evidence="2">Duluth1</strain>
        <tissue evidence="2">Whole animal</tissue>
    </source>
</reference>
<sequence>MLNAKQALGPGTEVFKTWLTADDEATSSVLTDEEIIKNRRTDVTANEVIDWLDANTPPSAVETKTQLRAVVRQEDTTTTSTTTTTSSSSRSANTLTTSHSQVNSEVAVAGANITATATPATSMTAGGNNDDDEEYETPPEGNTSGQAKNGGKKKNKRKSKGANAASKSSNEGATAQQTENLDPAAIQKENERLRDMQTCKICIKRPVGTTLLPCGLTSEIEDIVTFQL</sequence>
<feature type="region of interest" description="Disordered" evidence="1">
    <location>
        <begin position="118"/>
        <end position="183"/>
    </location>
</feature>
<dbReference type="Proteomes" id="UP000828390">
    <property type="component" value="Unassembled WGS sequence"/>
</dbReference>
<feature type="compositionally biased region" description="Low complexity" evidence="1">
    <location>
        <begin position="161"/>
        <end position="173"/>
    </location>
</feature>
<name>A0A9D4CHB1_DREPO</name>
<feature type="compositionally biased region" description="Basic residues" evidence="1">
    <location>
        <begin position="150"/>
        <end position="160"/>
    </location>
</feature>
<dbReference type="EMBL" id="JAIWYP010000012">
    <property type="protein sequence ID" value="KAH3724355.1"/>
    <property type="molecule type" value="Genomic_DNA"/>
</dbReference>
<proteinExistence type="predicted"/>
<organism evidence="2 3">
    <name type="scientific">Dreissena polymorpha</name>
    <name type="common">Zebra mussel</name>
    <name type="synonym">Mytilus polymorpha</name>
    <dbReference type="NCBI Taxonomy" id="45954"/>
    <lineage>
        <taxon>Eukaryota</taxon>
        <taxon>Metazoa</taxon>
        <taxon>Spiralia</taxon>
        <taxon>Lophotrochozoa</taxon>
        <taxon>Mollusca</taxon>
        <taxon>Bivalvia</taxon>
        <taxon>Autobranchia</taxon>
        <taxon>Heteroconchia</taxon>
        <taxon>Euheterodonta</taxon>
        <taxon>Imparidentia</taxon>
        <taxon>Neoheterodontei</taxon>
        <taxon>Myida</taxon>
        <taxon>Dreissenoidea</taxon>
        <taxon>Dreissenidae</taxon>
        <taxon>Dreissena</taxon>
    </lineage>
</organism>
<keyword evidence="3" id="KW-1185">Reference proteome</keyword>
<gene>
    <name evidence="2" type="ORF">DPMN_050171</name>
</gene>
<evidence type="ECO:0000313" key="3">
    <source>
        <dbReference type="Proteomes" id="UP000828390"/>
    </source>
</evidence>
<protein>
    <submittedName>
        <fullName evidence="2">Uncharacterized protein</fullName>
    </submittedName>
</protein>
<feature type="region of interest" description="Disordered" evidence="1">
    <location>
        <begin position="71"/>
        <end position="103"/>
    </location>
</feature>
<evidence type="ECO:0000313" key="2">
    <source>
        <dbReference type="EMBL" id="KAH3724355.1"/>
    </source>
</evidence>
<dbReference type="InterPro" id="IPR011029">
    <property type="entry name" value="DEATH-like_dom_sf"/>
</dbReference>
<comment type="caution">
    <text evidence="2">The sequence shown here is derived from an EMBL/GenBank/DDBJ whole genome shotgun (WGS) entry which is preliminary data.</text>
</comment>